<organism evidence="1 2">
    <name type="scientific">Candidatus Nitrotoga arctica</name>
    <dbReference type="NCBI Taxonomy" id="453162"/>
    <lineage>
        <taxon>Bacteria</taxon>
        <taxon>Pseudomonadati</taxon>
        <taxon>Pseudomonadota</taxon>
        <taxon>Betaproteobacteria</taxon>
        <taxon>Nitrosomonadales</taxon>
        <taxon>Gallionellaceae</taxon>
        <taxon>Candidatus Nitrotoga</taxon>
    </lineage>
</organism>
<evidence type="ECO:0000313" key="1">
    <source>
        <dbReference type="EMBL" id="CAG9931766.1"/>
    </source>
</evidence>
<evidence type="ECO:0000313" key="2">
    <source>
        <dbReference type="Proteomes" id="UP000839052"/>
    </source>
</evidence>
<protein>
    <submittedName>
        <fullName evidence="1">Uncharacterized protein</fullName>
    </submittedName>
</protein>
<accession>A0ABM8YWA7</accession>
<name>A0ABM8YWA7_9PROT</name>
<reference evidence="1 2" key="1">
    <citation type="submission" date="2021-10" db="EMBL/GenBank/DDBJ databases">
        <authorList>
            <person name="Koch H."/>
        </authorList>
    </citation>
    <scope>NUCLEOTIDE SEQUENCE [LARGE SCALE GENOMIC DNA]</scope>
    <source>
        <strain evidence="1">6680</strain>
    </source>
</reference>
<dbReference type="Proteomes" id="UP000839052">
    <property type="component" value="Chromosome"/>
</dbReference>
<sequence length="416" mass="46039">MRTILILFIVIGLALLSAIYLSIEKQPLTTGIAQFTPAHIDRAKNILSRNDPRRMKSGVLRTITISQEDLDLVVNYLANSYGKGSSNIDLQQGMARVRATLELSPNPIGRYLNIDAKLRETKALPRFEYLHIGKLPVPAFVADWLLQFGIKQLQANKDYGAAADIIKNVSTSDDMLRIVFEWNDALPNQLKALLVPPKEQERLKAYQERLVELTGKPGSKRSLRLNELMRMLFELATQRTNNGGDPAAENRAAIIVMAFYVNGKGLGAIIPAAIQWPKPTSRIVTLGGRGDFSQHFTISAALAATAGSPLSDVIGLYKEITDSHGGSGFSFNDIAADRAGTRLGELATTSNNGAQKVQRQFNAGLRESDIMPEVKDLPEFMQEIEFKRRYGSIGSPAYIKMTNEIERRIAVLPLYR</sequence>
<dbReference type="EMBL" id="OU912926">
    <property type="protein sequence ID" value="CAG9931766.1"/>
    <property type="molecule type" value="Genomic_DNA"/>
</dbReference>
<gene>
    <name evidence="1" type="ORF">NTG6680_0513</name>
</gene>
<keyword evidence="2" id="KW-1185">Reference proteome</keyword>
<dbReference type="RefSeq" id="WP_239795818.1">
    <property type="nucleotide sequence ID" value="NZ_OU912926.1"/>
</dbReference>
<proteinExistence type="predicted"/>